<dbReference type="PANTHER" id="PTHR42754:SF1">
    <property type="entry name" value="LIPOPROTEIN"/>
    <property type="match status" value="1"/>
</dbReference>
<keyword evidence="2" id="KW-1185">Reference proteome</keyword>
<dbReference type="RefSeq" id="WP_280999031.1">
    <property type="nucleotide sequence ID" value="NZ_CP069362.1"/>
</dbReference>
<dbReference type="PROSITE" id="PS51257">
    <property type="entry name" value="PROKAR_LIPOPROTEIN"/>
    <property type="match status" value="1"/>
</dbReference>
<dbReference type="InterPro" id="IPR011047">
    <property type="entry name" value="Quinoprotein_ADH-like_sf"/>
</dbReference>
<protein>
    <recommendedName>
        <fullName evidence="3">Fibronectin type III domain-containing protein</fullName>
    </recommendedName>
</protein>
<dbReference type="Gene3D" id="2.60.40.10">
    <property type="entry name" value="Immunoglobulins"/>
    <property type="match status" value="3"/>
</dbReference>
<reference evidence="1 2" key="1">
    <citation type="submission" date="2021-02" db="EMBL/GenBank/DDBJ databases">
        <title>Characterization of Marinitoga sp. nov. str. BP5-C20A.</title>
        <authorList>
            <person name="Erauso G."/>
            <person name="Postec A."/>
        </authorList>
    </citation>
    <scope>NUCLEOTIDE SEQUENCE [LARGE SCALE GENOMIC DNA]</scope>
    <source>
        <strain evidence="1 2">BP5-C20A</strain>
    </source>
</reference>
<dbReference type="SUPFAM" id="SSF49265">
    <property type="entry name" value="Fibronectin type III"/>
    <property type="match status" value="2"/>
</dbReference>
<dbReference type="SUPFAM" id="SSF50998">
    <property type="entry name" value="Quinoprotein alcohol dehydrogenase-like"/>
    <property type="match status" value="2"/>
</dbReference>
<evidence type="ECO:0000313" key="2">
    <source>
        <dbReference type="Proteomes" id="UP001232493"/>
    </source>
</evidence>
<gene>
    <name evidence="1" type="ORF">JRV97_00020</name>
</gene>
<proteinExistence type="predicted"/>
<evidence type="ECO:0000313" key="1">
    <source>
        <dbReference type="EMBL" id="WGS64977.1"/>
    </source>
</evidence>
<dbReference type="PANTHER" id="PTHR42754">
    <property type="entry name" value="ENDOGLUCANASE"/>
    <property type="match status" value="1"/>
</dbReference>
<accession>A0ABY8PQT6</accession>
<dbReference type="InterPro" id="IPR036116">
    <property type="entry name" value="FN3_sf"/>
</dbReference>
<sequence>MKKVFIPIITLILILISCMNLNNPPTIPNNPVPADKAKDIPVNTTLSWNATDPDKDILIYKVYFGENSNPPLVNKGQVDNKYNPGILKYNTTYYWKIVAIDSNGFKTEGDIWSFTTKPQNTAPELEITYPKNNSTNIELNPTITWSATDNENDEVKYNVYLNGESKTENYTSKSYQLSNLNTNTTYTVKIVVIDEYNAITEKTVSFTTTKAPTISLNKPDNNSTVIGKEITLSWTASDPDNDTLTYDIYLDKNTNPTTKVKSDITETSTTITVNDYRTYYWKVVAKDDKGAKTESNIYTFTNKIPRWQKTFGGSNGDMAHSIQQTTDGGYIVAGTTYSNDGDVSGNHGYYDYWIIKLDEKGNLKWQKTFGGSDMDEAYSIQETSDNNFIIAGYTRSTDKDISNNHGNFDYWIIKTDSEGNLLWQKTFGGNGEDIAFSILETNNDNFIIAGTSASNNGKFSNNHGDFDYWIIKTNNEGNLLWQKNFGGSDWDIAYSMQKTNDNCFIIVGYTKSNDNDILFNHGNFDYWIVKIDSYGNLLWQKTFGGSNDDYAQSIEKTSDGGFIIVGYTNSNDSDVTDNHGDYDYWVIKIDNNGNLLWQKTFGGSKNDYAYNIKKTIDNNFIISGESYSNDGDVTDNHGNYDYWIIKIDNNGNLLWQKTFGGSDNDCAQSVEEANYGSLIITGYTKSNNGDITNNHGSYDYWIIKTDKNGNIQ</sequence>
<dbReference type="Proteomes" id="UP001232493">
    <property type="component" value="Chromosome"/>
</dbReference>
<name>A0ABY8PQT6_9BACT</name>
<organism evidence="1 2">
    <name type="scientific">Marinitoga aeolica</name>
    <dbReference type="NCBI Taxonomy" id="2809031"/>
    <lineage>
        <taxon>Bacteria</taxon>
        <taxon>Thermotogati</taxon>
        <taxon>Thermotogota</taxon>
        <taxon>Thermotogae</taxon>
        <taxon>Petrotogales</taxon>
        <taxon>Petrotogaceae</taxon>
        <taxon>Marinitoga</taxon>
    </lineage>
</organism>
<evidence type="ECO:0008006" key="3">
    <source>
        <dbReference type="Google" id="ProtNLM"/>
    </source>
</evidence>
<dbReference type="InterPro" id="IPR013783">
    <property type="entry name" value="Ig-like_fold"/>
</dbReference>
<dbReference type="EMBL" id="CP069362">
    <property type="protein sequence ID" value="WGS64977.1"/>
    <property type="molecule type" value="Genomic_DNA"/>
</dbReference>